<dbReference type="PANTHER" id="PTHR32026">
    <property type="entry name" value="METHYLTRANSFERASE-LIKE PROTEIN 24"/>
    <property type="match status" value="1"/>
</dbReference>
<dbReference type="InterPro" id="IPR026913">
    <property type="entry name" value="METTL24"/>
</dbReference>
<organism evidence="2 3">
    <name type="scientific">Meganyctiphanes norvegica</name>
    <name type="common">Northern krill</name>
    <name type="synonym">Thysanopoda norvegica</name>
    <dbReference type="NCBI Taxonomy" id="48144"/>
    <lineage>
        <taxon>Eukaryota</taxon>
        <taxon>Metazoa</taxon>
        <taxon>Ecdysozoa</taxon>
        <taxon>Arthropoda</taxon>
        <taxon>Crustacea</taxon>
        <taxon>Multicrustacea</taxon>
        <taxon>Malacostraca</taxon>
        <taxon>Eumalacostraca</taxon>
        <taxon>Eucarida</taxon>
        <taxon>Euphausiacea</taxon>
        <taxon>Euphausiidae</taxon>
        <taxon>Meganyctiphanes</taxon>
    </lineage>
</organism>
<accession>A0AAV2R2T6</accession>
<sequence length="268" mass="31266">MPPTFLLIFSLIEILNYNDHRLLQRTQIQDVSPINTTQVQTQDSPQVQDQRRVKAQPIFNQTDIVKNWDLELHNIKEFFQYVETPSRICNHSEVFGGIHGIWKKVPIFDGDKVICFDKEFDINPKKCLVYSFGINNEWSFDDALARFGCTIYAFDPTMNVKSHKRGARIHFYNIGIGNKDGTVLINRNPSKVMRFTSLMKLLGHLEDDVKIDYLKMDVEGAEIPFLEDVLQNSPHILQRIKQIGMEIHVGRYTPSRMNIFKKNYNLFK</sequence>
<reference evidence="2 3" key="1">
    <citation type="submission" date="2024-05" db="EMBL/GenBank/DDBJ databases">
        <authorList>
            <person name="Wallberg A."/>
        </authorList>
    </citation>
    <scope>NUCLEOTIDE SEQUENCE [LARGE SCALE GENOMIC DNA]</scope>
</reference>
<evidence type="ECO:0000313" key="2">
    <source>
        <dbReference type="EMBL" id="CAL4107318.1"/>
    </source>
</evidence>
<dbReference type="Proteomes" id="UP001497623">
    <property type="component" value="Unassembled WGS sequence"/>
</dbReference>
<evidence type="ECO:0000259" key="1">
    <source>
        <dbReference type="Pfam" id="PF13383"/>
    </source>
</evidence>
<feature type="non-terminal residue" evidence="2">
    <location>
        <position position="268"/>
    </location>
</feature>
<dbReference type="InterPro" id="IPR029063">
    <property type="entry name" value="SAM-dependent_MTases_sf"/>
</dbReference>
<keyword evidence="3" id="KW-1185">Reference proteome</keyword>
<proteinExistence type="predicted"/>
<feature type="domain" description="Methyltransferase" evidence="1">
    <location>
        <begin position="58"/>
        <end position="249"/>
    </location>
</feature>
<dbReference type="Gene3D" id="3.40.50.150">
    <property type="entry name" value="Vaccinia Virus protein VP39"/>
    <property type="match status" value="1"/>
</dbReference>
<dbReference type="PANTHER" id="PTHR32026:SF10">
    <property type="entry name" value="METHYLTRANSFERASE-LIKE PROTEIN 24-RELATED"/>
    <property type="match status" value="1"/>
</dbReference>
<protein>
    <recommendedName>
        <fullName evidence="1">Methyltransferase domain-containing protein</fullName>
    </recommendedName>
</protein>
<dbReference type="Pfam" id="PF13383">
    <property type="entry name" value="Methyltransf_22"/>
    <property type="match status" value="1"/>
</dbReference>
<dbReference type="EMBL" id="CAXKWB010013317">
    <property type="protein sequence ID" value="CAL4107318.1"/>
    <property type="molecule type" value="Genomic_DNA"/>
</dbReference>
<dbReference type="AlphaFoldDB" id="A0AAV2R2T6"/>
<comment type="caution">
    <text evidence="2">The sequence shown here is derived from an EMBL/GenBank/DDBJ whole genome shotgun (WGS) entry which is preliminary data.</text>
</comment>
<gene>
    <name evidence="2" type="ORF">MNOR_LOCUS18538</name>
</gene>
<dbReference type="SUPFAM" id="SSF53335">
    <property type="entry name" value="S-adenosyl-L-methionine-dependent methyltransferases"/>
    <property type="match status" value="1"/>
</dbReference>
<name>A0AAV2R2T6_MEGNR</name>
<evidence type="ECO:0000313" key="3">
    <source>
        <dbReference type="Proteomes" id="UP001497623"/>
    </source>
</evidence>
<dbReference type="InterPro" id="IPR025714">
    <property type="entry name" value="Methyltranfer_dom"/>
</dbReference>